<dbReference type="Pfam" id="PF13560">
    <property type="entry name" value="HTH_31"/>
    <property type="match status" value="1"/>
</dbReference>
<dbReference type="Pfam" id="PF19054">
    <property type="entry name" value="DUF5753"/>
    <property type="match status" value="1"/>
</dbReference>
<dbReference type="GO" id="GO:0003677">
    <property type="term" value="F:DNA binding"/>
    <property type="evidence" value="ECO:0007669"/>
    <property type="project" value="InterPro"/>
</dbReference>
<dbReference type="InterPro" id="IPR010982">
    <property type="entry name" value="Lambda_DNA-bd_dom_sf"/>
</dbReference>
<dbReference type="RefSeq" id="WP_092602729.1">
    <property type="nucleotide sequence ID" value="NZ_FNJR01000009.1"/>
</dbReference>
<protein>
    <submittedName>
        <fullName evidence="2">Helix-turn-helix domain-containing protein</fullName>
    </submittedName>
</protein>
<dbReference type="STRING" id="405564.SAMN04487905_109157"/>
<gene>
    <name evidence="2" type="ORF">SAMN04487905_109157</name>
</gene>
<accession>A0A1H0VQC5</accession>
<dbReference type="InterPro" id="IPR043917">
    <property type="entry name" value="DUF5753"/>
</dbReference>
<proteinExistence type="predicted"/>
<sequence length="283" mass="32276">MTSRKKPGVQRRRLGSKLRQLREQADISVETVMDELDWSRSKLSRIETAINTITVPDVRALCGLYGADGELTDQLVRMSKQAKKKGWWHAYSDALTDYFNDYIELESEATSVTNYQIDLIPGLLQTSEYAHAVIEAWTPDITKDVVDRRTELRIARQRQLDGELKLWAVIDESALRRRCGDDSVMARQLRHVREMAERPNVTVQVLPFEAGTHIAMGTAFTLLDFGGVYDPVVYIDNLTSALYLEEGHEVERYTLAAEHLRAVALDPRRSVARLEEIQAELSR</sequence>
<dbReference type="InterPro" id="IPR001387">
    <property type="entry name" value="Cro/C1-type_HTH"/>
</dbReference>
<feature type="domain" description="HTH cro/C1-type" evidence="1">
    <location>
        <begin position="18"/>
        <end position="71"/>
    </location>
</feature>
<dbReference type="SUPFAM" id="SSF47413">
    <property type="entry name" value="lambda repressor-like DNA-binding domains"/>
    <property type="match status" value="1"/>
</dbReference>
<dbReference type="Proteomes" id="UP000199497">
    <property type="component" value="Unassembled WGS sequence"/>
</dbReference>
<dbReference type="SMART" id="SM00530">
    <property type="entry name" value="HTH_XRE"/>
    <property type="match status" value="1"/>
</dbReference>
<dbReference type="CDD" id="cd00093">
    <property type="entry name" value="HTH_XRE"/>
    <property type="match status" value="1"/>
</dbReference>
<name>A0A1H0VQC5_9ACTN</name>
<reference evidence="3" key="1">
    <citation type="submission" date="2016-10" db="EMBL/GenBank/DDBJ databases">
        <authorList>
            <person name="Varghese N."/>
            <person name="Submissions S."/>
        </authorList>
    </citation>
    <scope>NUCLEOTIDE SEQUENCE [LARGE SCALE GENOMIC DNA]</scope>
    <source>
        <strain evidence="3">DSM 46732</strain>
    </source>
</reference>
<organism evidence="2 3">
    <name type="scientific">Actinopolyspora xinjiangensis</name>
    <dbReference type="NCBI Taxonomy" id="405564"/>
    <lineage>
        <taxon>Bacteria</taxon>
        <taxon>Bacillati</taxon>
        <taxon>Actinomycetota</taxon>
        <taxon>Actinomycetes</taxon>
        <taxon>Actinopolysporales</taxon>
        <taxon>Actinopolysporaceae</taxon>
        <taxon>Actinopolyspora</taxon>
    </lineage>
</organism>
<evidence type="ECO:0000313" key="3">
    <source>
        <dbReference type="Proteomes" id="UP000199497"/>
    </source>
</evidence>
<dbReference type="OrthoDB" id="4285266at2"/>
<dbReference type="Gene3D" id="1.10.260.40">
    <property type="entry name" value="lambda repressor-like DNA-binding domains"/>
    <property type="match status" value="1"/>
</dbReference>
<evidence type="ECO:0000313" key="2">
    <source>
        <dbReference type="EMBL" id="SDP80717.1"/>
    </source>
</evidence>
<keyword evidence="3" id="KW-1185">Reference proteome</keyword>
<dbReference type="AlphaFoldDB" id="A0A1H0VQC5"/>
<dbReference type="EMBL" id="FNJR01000009">
    <property type="protein sequence ID" value="SDP80717.1"/>
    <property type="molecule type" value="Genomic_DNA"/>
</dbReference>
<evidence type="ECO:0000259" key="1">
    <source>
        <dbReference type="PROSITE" id="PS50943"/>
    </source>
</evidence>
<dbReference type="PROSITE" id="PS50943">
    <property type="entry name" value="HTH_CROC1"/>
    <property type="match status" value="1"/>
</dbReference>